<gene>
    <name evidence="2" type="ORF">ED208_13290</name>
</gene>
<feature type="transmembrane region" description="Helical" evidence="1">
    <location>
        <begin position="68"/>
        <end position="87"/>
    </location>
</feature>
<evidence type="ECO:0000313" key="2">
    <source>
        <dbReference type="EMBL" id="ROH88782.1"/>
    </source>
</evidence>
<reference evidence="2 3" key="1">
    <citation type="submission" date="2018-10" db="EMBL/GenBank/DDBJ databases">
        <authorList>
            <person name="Chen W.-M."/>
        </authorList>
    </citation>
    <scope>NUCLEOTIDE SEQUENCE [LARGE SCALE GENOMIC DNA]</scope>
    <source>
        <strain evidence="2 3">THS-13</strain>
    </source>
</reference>
<keyword evidence="3" id="KW-1185">Reference proteome</keyword>
<dbReference type="Pfam" id="PF09604">
    <property type="entry name" value="Potass_KdpF"/>
    <property type="match status" value="1"/>
</dbReference>
<comment type="caution">
    <text evidence="2">The sequence shown here is derived from an EMBL/GenBank/DDBJ whole genome shotgun (WGS) entry which is preliminary data.</text>
</comment>
<dbReference type="GO" id="GO:0005886">
    <property type="term" value="C:plasma membrane"/>
    <property type="evidence" value="ECO:0007669"/>
    <property type="project" value="InterPro"/>
</dbReference>
<name>A0A3N0V845_9GAMM</name>
<dbReference type="Proteomes" id="UP000282106">
    <property type="component" value="Unassembled WGS sequence"/>
</dbReference>
<dbReference type="AlphaFoldDB" id="A0A3N0V845"/>
<proteinExistence type="predicted"/>
<dbReference type="InterPro" id="IPR011726">
    <property type="entry name" value="KdpF"/>
</dbReference>
<protein>
    <submittedName>
        <fullName evidence="2">Potassium-transporting ATPase subunit F</fullName>
    </submittedName>
</protein>
<dbReference type="InParanoid" id="A0A3N0V845"/>
<evidence type="ECO:0000313" key="3">
    <source>
        <dbReference type="Proteomes" id="UP000282106"/>
    </source>
</evidence>
<dbReference type="GO" id="GO:0008556">
    <property type="term" value="F:P-type potassium transmembrane transporter activity"/>
    <property type="evidence" value="ECO:0007669"/>
    <property type="project" value="InterPro"/>
</dbReference>
<keyword evidence="1" id="KW-0812">Transmembrane</keyword>
<keyword evidence="1" id="KW-0472">Membrane</keyword>
<evidence type="ECO:0000256" key="1">
    <source>
        <dbReference type="SAM" id="Phobius"/>
    </source>
</evidence>
<keyword evidence="1" id="KW-1133">Transmembrane helix</keyword>
<organism evidence="2 3">
    <name type="scientific">Stagnimonas aquatica</name>
    <dbReference type="NCBI Taxonomy" id="2689987"/>
    <lineage>
        <taxon>Bacteria</taxon>
        <taxon>Pseudomonadati</taxon>
        <taxon>Pseudomonadota</taxon>
        <taxon>Gammaproteobacteria</taxon>
        <taxon>Nevskiales</taxon>
        <taxon>Nevskiaceae</taxon>
        <taxon>Stagnimonas</taxon>
    </lineage>
</organism>
<accession>A0A3N0V845</accession>
<sequence length="92" mass="10231">MPRRPPPSRPFIGRGSLMSCLWQGRRRGQELFYGRPDLPGPRPRRLSGDAGLRPLLPPELIPMPTLDLVLGGLTVAVLLAYLGYALIKPEKF</sequence>
<dbReference type="EMBL" id="RJVO01000006">
    <property type="protein sequence ID" value="ROH88782.1"/>
    <property type="molecule type" value="Genomic_DNA"/>
</dbReference>